<dbReference type="AlphaFoldDB" id="A0A0C7MN31"/>
<dbReference type="HOGENOM" id="CLU_096885_0_0_1"/>
<protein>
    <submittedName>
        <fullName evidence="1">LALA0S02e10836g1_1</fullName>
    </submittedName>
</protein>
<sequence>MESTIQELEDHHVQVYRELLEVLDELYLVRKGLIARDKSAMEIRRQLQCSMAMTSPMAKAMTNDGKLSSRLFDLMRQNYDEDGYVVRHQDEKLRLVSRLTEEREKYGKLLDRIKPVANEVRSWTKDEEIVGIPEKTQDSGLGSKEKFLEEENEVLRELLVAIIVQSGYQGTNETVDEWLEFLGESG</sequence>
<dbReference type="GeneID" id="34684701"/>
<dbReference type="Pfam" id="PF20993">
    <property type="entry name" value="CENPH"/>
    <property type="match status" value="1"/>
</dbReference>
<dbReference type="STRING" id="1245769.A0A0C7MN31"/>
<name>A0A0C7MN31_9SACH</name>
<dbReference type="Proteomes" id="UP000054304">
    <property type="component" value="Unassembled WGS sequence"/>
</dbReference>
<dbReference type="EMBL" id="LN736361">
    <property type="protein sequence ID" value="CEP61280.1"/>
    <property type="molecule type" value="Genomic_DNA"/>
</dbReference>
<reference evidence="1 2" key="1">
    <citation type="submission" date="2014-12" db="EMBL/GenBank/DDBJ databases">
        <authorList>
            <person name="Neuveglise Cecile"/>
        </authorList>
    </citation>
    <scope>NUCLEOTIDE SEQUENCE [LARGE SCALE GENOMIC DNA]</scope>
    <source>
        <strain evidence="1 2">CBS 12615</strain>
    </source>
</reference>
<organism evidence="1 2">
    <name type="scientific">Lachancea lanzarotensis</name>
    <dbReference type="NCBI Taxonomy" id="1245769"/>
    <lineage>
        <taxon>Eukaryota</taxon>
        <taxon>Fungi</taxon>
        <taxon>Dikarya</taxon>
        <taxon>Ascomycota</taxon>
        <taxon>Saccharomycotina</taxon>
        <taxon>Saccharomycetes</taxon>
        <taxon>Saccharomycetales</taxon>
        <taxon>Saccharomycetaceae</taxon>
        <taxon>Lachancea</taxon>
    </lineage>
</organism>
<dbReference type="RefSeq" id="XP_022627516.1">
    <property type="nucleotide sequence ID" value="XM_022774051.1"/>
</dbReference>
<keyword evidence="2" id="KW-1185">Reference proteome</keyword>
<dbReference type="InterPro" id="IPR048744">
    <property type="entry name" value="MCM16"/>
</dbReference>
<evidence type="ECO:0000313" key="2">
    <source>
        <dbReference type="Proteomes" id="UP000054304"/>
    </source>
</evidence>
<proteinExistence type="predicted"/>
<gene>
    <name evidence="1" type="ORF">LALA0_S02e10836g</name>
</gene>
<dbReference type="OrthoDB" id="4035717at2759"/>
<evidence type="ECO:0000313" key="1">
    <source>
        <dbReference type="EMBL" id="CEP61280.1"/>
    </source>
</evidence>
<accession>A0A0C7MN31</accession>